<sequence length="209" mass="21575">MTRRARTVAAALSALAALSLTGCGVRGTDVVEAGGPATVAVIPPPEFRVLVYFLGPDGRLMPVSRDFDRFRPVSTADPDGSAGGARVPYEGFGPGYDIAPDAAHRAQAATDLALAVLLRGPDTADSAAGLRTALPRTGERARVEEEKAGAPDGGRRLRLRTPFPVTGLAPEAVRQLVCTVAYAEDPAARPQVAVTGPDGVLPPARCGEL</sequence>
<dbReference type="EMBL" id="BAABAJ010000009">
    <property type="protein sequence ID" value="GAA3922218.1"/>
    <property type="molecule type" value="Genomic_DNA"/>
</dbReference>
<dbReference type="PROSITE" id="PS51257">
    <property type="entry name" value="PROKAR_LIPOPROTEIN"/>
    <property type="match status" value="1"/>
</dbReference>
<reference evidence="4" key="1">
    <citation type="journal article" date="2019" name="Int. J. Syst. Evol. Microbiol.">
        <title>The Global Catalogue of Microorganisms (GCM) 10K type strain sequencing project: providing services to taxonomists for standard genome sequencing and annotation.</title>
        <authorList>
            <consortium name="The Broad Institute Genomics Platform"/>
            <consortium name="The Broad Institute Genome Sequencing Center for Infectious Disease"/>
            <person name="Wu L."/>
            <person name="Ma J."/>
        </authorList>
    </citation>
    <scope>NUCLEOTIDE SEQUENCE [LARGE SCALE GENOMIC DNA]</scope>
    <source>
        <strain evidence="4">JCM 16956</strain>
    </source>
</reference>
<accession>A0ABP7MIF0</accession>
<gene>
    <name evidence="3" type="ORF">GCM10022244_34440</name>
</gene>
<evidence type="ECO:0000256" key="1">
    <source>
        <dbReference type="SAM" id="MobiDB-lite"/>
    </source>
</evidence>
<keyword evidence="4" id="KW-1185">Reference proteome</keyword>
<feature type="signal peptide" evidence="2">
    <location>
        <begin position="1"/>
        <end position="22"/>
    </location>
</feature>
<organism evidence="3 4">
    <name type="scientific">Streptomyces gulbargensis</name>
    <dbReference type="NCBI Taxonomy" id="364901"/>
    <lineage>
        <taxon>Bacteria</taxon>
        <taxon>Bacillati</taxon>
        <taxon>Actinomycetota</taxon>
        <taxon>Actinomycetes</taxon>
        <taxon>Kitasatosporales</taxon>
        <taxon>Streptomycetaceae</taxon>
        <taxon>Streptomyces</taxon>
    </lineage>
</organism>
<proteinExistence type="predicted"/>
<protein>
    <recommendedName>
        <fullName evidence="5">Lipoprotein</fullName>
    </recommendedName>
</protein>
<name>A0ABP7MIF0_9ACTN</name>
<feature type="chain" id="PRO_5046060616" description="Lipoprotein" evidence="2">
    <location>
        <begin position="23"/>
        <end position="209"/>
    </location>
</feature>
<feature type="region of interest" description="Disordered" evidence="1">
    <location>
        <begin position="136"/>
        <end position="158"/>
    </location>
</feature>
<evidence type="ECO:0000256" key="2">
    <source>
        <dbReference type="SAM" id="SignalP"/>
    </source>
</evidence>
<feature type="compositionally biased region" description="Basic and acidic residues" evidence="1">
    <location>
        <begin position="137"/>
        <end position="155"/>
    </location>
</feature>
<dbReference type="Proteomes" id="UP001501000">
    <property type="component" value="Unassembled WGS sequence"/>
</dbReference>
<dbReference type="RefSeq" id="WP_345283598.1">
    <property type="nucleotide sequence ID" value="NZ_BAABAJ010000009.1"/>
</dbReference>
<evidence type="ECO:0000313" key="4">
    <source>
        <dbReference type="Proteomes" id="UP001501000"/>
    </source>
</evidence>
<comment type="caution">
    <text evidence="3">The sequence shown here is derived from an EMBL/GenBank/DDBJ whole genome shotgun (WGS) entry which is preliminary data.</text>
</comment>
<evidence type="ECO:0000313" key="3">
    <source>
        <dbReference type="EMBL" id="GAA3922218.1"/>
    </source>
</evidence>
<keyword evidence="2" id="KW-0732">Signal</keyword>
<evidence type="ECO:0008006" key="5">
    <source>
        <dbReference type="Google" id="ProtNLM"/>
    </source>
</evidence>